<reference evidence="7" key="2">
    <citation type="submission" date="2020-09" db="EMBL/GenBank/DDBJ databases">
        <authorList>
            <person name="Sun Q."/>
            <person name="Zhou Y."/>
        </authorList>
    </citation>
    <scope>NUCLEOTIDE SEQUENCE</scope>
    <source>
        <strain evidence="7">CGMCC 1.15152</strain>
    </source>
</reference>
<feature type="domain" description="RDD" evidence="6">
    <location>
        <begin position="30"/>
        <end position="159"/>
    </location>
</feature>
<dbReference type="PANTHER" id="PTHR38480">
    <property type="entry name" value="SLR0254 PROTEIN"/>
    <property type="match status" value="1"/>
</dbReference>
<evidence type="ECO:0000256" key="2">
    <source>
        <dbReference type="ARBA" id="ARBA00022692"/>
    </source>
</evidence>
<accession>A0A916Y9A8</accession>
<keyword evidence="3 5" id="KW-1133">Transmembrane helix</keyword>
<dbReference type="PANTHER" id="PTHR38480:SF1">
    <property type="entry name" value="SLR0254 PROTEIN"/>
    <property type="match status" value="1"/>
</dbReference>
<proteinExistence type="predicted"/>
<evidence type="ECO:0000256" key="5">
    <source>
        <dbReference type="SAM" id="Phobius"/>
    </source>
</evidence>
<organism evidence="7 8">
    <name type="scientific">Microbacterium faecale</name>
    <dbReference type="NCBI Taxonomy" id="1804630"/>
    <lineage>
        <taxon>Bacteria</taxon>
        <taxon>Bacillati</taxon>
        <taxon>Actinomycetota</taxon>
        <taxon>Actinomycetes</taxon>
        <taxon>Micrococcales</taxon>
        <taxon>Microbacteriaceae</taxon>
        <taxon>Microbacterium</taxon>
    </lineage>
</organism>
<name>A0A916Y9A8_9MICO</name>
<protein>
    <submittedName>
        <fullName evidence="7">Membrane protein</fullName>
    </submittedName>
</protein>
<sequence>MSQVAGPRPLVADDEVLTGEAVALDLQPVGLGLRVLGGLIDAVLAWALYLVITIWGVGSLVAAGVLTQATSRIFAIVLLVICFAALPITVETLARGRSLGKLAAGGRIVRTDGGAIGFRHAFIRGLVGVLEVYMTFGGLALIVGVFTPRAQRLGDLVAGTYSERARKPSLPEPAGGIPEPLAGWAEVADVARLPARLDAQVTRFSAGAHAMNPAARARVAADLAAAVAPFVTPVPDVHPELFLVGVAAVRRERERAILRAESSRTKRLSGIDPFTGAPAA</sequence>
<gene>
    <name evidence="7" type="ORF">GCM10010915_14890</name>
</gene>
<feature type="transmembrane region" description="Helical" evidence="5">
    <location>
        <begin position="121"/>
        <end position="146"/>
    </location>
</feature>
<dbReference type="EMBL" id="BMHO01000001">
    <property type="protein sequence ID" value="GGD35400.1"/>
    <property type="molecule type" value="Genomic_DNA"/>
</dbReference>
<comment type="caution">
    <text evidence="7">The sequence shown here is derived from an EMBL/GenBank/DDBJ whole genome shotgun (WGS) entry which is preliminary data.</text>
</comment>
<evidence type="ECO:0000259" key="6">
    <source>
        <dbReference type="Pfam" id="PF06271"/>
    </source>
</evidence>
<dbReference type="AlphaFoldDB" id="A0A916Y9A8"/>
<feature type="transmembrane region" description="Helical" evidence="5">
    <location>
        <begin position="43"/>
        <end position="66"/>
    </location>
</feature>
<evidence type="ECO:0000313" key="7">
    <source>
        <dbReference type="EMBL" id="GGD35400.1"/>
    </source>
</evidence>
<keyword evidence="2 5" id="KW-0812">Transmembrane</keyword>
<keyword evidence="4 5" id="KW-0472">Membrane</keyword>
<keyword evidence="8" id="KW-1185">Reference proteome</keyword>
<reference evidence="7" key="1">
    <citation type="journal article" date="2014" name="Int. J. Syst. Evol. Microbiol.">
        <title>Complete genome sequence of Corynebacterium casei LMG S-19264T (=DSM 44701T), isolated from a smear-ripened cheese.</title>
        <authorList>
            <consortium name="US DOE Joint Genome Institute (JGI-PGF)"/>
            <person name="Walter F."/>
            <person name="Albersmeier A."/>
            <person name="Kalinowski J."/>
            <person name="Ruckert C."/>
        </authorList>
    </citation>
    <scope>NUCLEOTIDE SEQUENCE</scope>
    <source>
        <strain evidence="7">CGMCC 1.15152</strain>
    </source>
</reference>
<evidence type="ECO:0000256" key="4">
    <source>
        <dbReference type="ARBA" id="ARBA00023136"/>
    </source>
</evidence>
<comment type="subcellular location">
    <subcellularLocation>
        <location evidence="1">Membrane</location>
        <topology evidence="1">Multi-pass membrane protein</topology>
    </subcellularLocation>
</comment>
<dbReference type="RefSeq" id="WP_188711647.1">
    <property type="nucleotide sequence ID" value="NZ_BMHO01000001.1"/>
</dbReference>
<dbReference type="Pfam" id="PF06271">
    <property type="entry name" value="RDD"/>
    <property type="match status" value="1"/>
</dbReference>
<evidence type="ECO:0000256" key="1">
    <source>
        <dbReference type="ARBA" id="ARBA00004141"/>
    </source>
</evidence>
<evidence type="ECO:0000256" key="3">
    <source>
        <dbReference type="ARBA" id="ARBA00022989"/>
    </source>
</evidence>
<dbReference type="InterPro" id="IPR010432">
    <property type="entry name" value="RDD"/>
</dbReference>
<evidence type="ECO:0000313" key="8">
    <source>
        <dbReference type="Proteomes" id="UP000633205"/>
    </source>
</evidence>
<dbReference type="GO" id="GO:0016020">
    <property type="term" value="C:membrane"/>
    <property type="evidence" value="ECO:0007669"/>
    <property type="project" value="UniProtKB-SubCell"/>
</dbReference>
<dbReference type="Proteomes" id="UP000633205">
    <property type="component" value="Unassembled WGS sequence"/>
</dbReference>
<feature type="transmembrane region" description="Helical" evidence="5">
    <location>
        <begin position="73"/>
        <end position="90"/>
    </location>
</feature>